<dbReference type="Proteomes" id="UP000034508">
    <property type="component" value="Unassembled WGS sequence"/>
</dbReference>
<keyword evidence="1" id="KW-0812">Transmembrane</keyword>
<feature type="transmembrane region" description="Helical" evidence="1">
    <location>
        <begin position="55"/>
        <end position="74"/>
    </location>
</feature>
<feature type="domain" description="YdbS-like PH" evidence="2">
    <location>
        <begin position="76"/>
        <end position="155"/>
    </location>
</feature>
<evidence type="ECO:0000256" key="1">
    <source>
        <dbReference type="SAM" id="Phobius"/>
    </source>
</evidence>
<organism evidence="3 4">
    <name type="scientific">Berkelbacteria bacterium GW2011_GWA1_36_9</name>
    <dbReference type="NCBI Taxonomy" id="1618331"/>
    <lineage>
        <taxon>Bacteria</taxon>
        <taxon>Candidatus Berkelbacteria</taxon>
    </lineage>
</organism>
<dbReference type="AlphaFoldDB" id="A0A0G0FXY0"/>
<gene>
    <name evidence="3" type="ORF">US31_C0002G0005</name>
</gene>
<keyword evidence="1" id="KW-1133">Transmembrane helix</keyword>
<dbReference type="InterPro" id="IPR005182">
    <property type="entry name" value="YdbS-like_PH"/>
</dbReference>
<dbReference type="PANTHER" id="PTHR37938:SF1">
    <property type="entry name" value="BLL0215 PROTEIN"/>
    <property type="match status" value="1"/>
</dbReference>
<dbReference type="Pfam" id="PF03703">
    <property type="entry name" value="bPH_2"/>
    <property type="match status" value="1"/>
</dbReference>
<proteinExistence type="predicted"/>
<evidence type="ECO:0000313" key="3">
    <source>
        <dbReference type="EMBL" id="KKQ18660.1"/>
    </source>
</evidence>
<feature type="transmembrane region" description="Helical" evidence="1">
    <location>
        <begin position="25"/>
        <end position="48"/>
    </location>
</feature>
<protein>
    <recommendedName>
        <fullName evidence="2">YdbS-like PH domain-containing protein</fullName>
    </recommendedName>
</protein>
<reference evidence="3 4" key="1">
    <citation type="journal article" date="2015" name="Nature">
        <title>rRNA introns, odd ribosomes, and small enigmatic genomes across a large radiation of phyla.</title>
        <authorList>
            <person name="Brown C.T."/>
            <person name="Hug L.A."/>
            <person name="Thomas B.C."/>
            <person name="Sharon I."/>
            <person name="Castelle C.J."/>
            <person name="Singh A."/>
            <person name="Wilkins M.J."/>
            <person name="Williams K.H."/>
            <person name="Banfield J.F."/>
        </authorList>
    </citation>
    <scope>NUCLEOTIDE SEQUENCE [LARGE SCALE GENOMIC DNA]</scope>
</reference>
<name>A0A0G0FXY0_9BACT</name>
<evidence type="ECO:0000259" key="2">
    <source>
        <dbReference type="Pfam" id="PF03703"/>
    </source>
</evidence>
<sequence length="172" mass="19966">MQEKYQFDGQRPDEDVIFVVKRHPWVLASAGFISIALVIVLVLFILFFGLSHITAFIIIAIVLFFLIFGFYQWFVYNNYLYVLTNQRIIIIEQKGLFGRKITEAELEKIQNMTVEVKGAIGTLLNFGNVTLRTAGIDPVMVMYNVDNPYEVQQKIIKYCKNYSDNLNRPVIR</sequence>
<comment type="caution">
    <text evidence="3">The sequence shown here is derived from an EMBL/GenBank/DDBJ whole genome shotgun (WGS) entry which is preliminary data.</text>
</comment>
<dbReference type="EMBL" id="LBSM01000002">
    <property type="protein sequence ID" value="KKQ18660.1"/>
    <property type="molecule type" value="Genomic_DNA"/>
</dbReference>
<accession>A0A0G0FXY0</accession>
<keyword evidence="1" id="KW-0472">Membrane</keyword>
<evidence type="ECO:0000313" key="4">
    <source>
        <dbReference type="Proteomes" id="UP000034508"/>
    </source>
</evidence>
<dbReference type="PANTHER" id="PTHR37938">
    <property type="entry name" value="BLL0215 PROTEIN"/>
    <property type="match status" value="1"/>
</dbReference>